<reference evidence="1" key="1">
    <citation type="submission" date="2021-02" db="EMBL/GenBank/DDBJ databases">
        <authorList>
            <person name="Nowell W R."/>
        </authorList>
    </citation>
    <scope>NUCLEOTIDE SEQUENCE</scope>
</reference>
<gene>
    <name evidence="1" type="ORF">GPM918_LOCUS9867</name>
    <name evidence="2" type="ORF">SRO942_LOCUS9868</name>
</gene>
<dbReference type="PANTHER" id="PTHR41677:SF1">
    <property type="entry name" value="FE2OG DIOXYGENASE DOMAIN-CONTAINING PROTEIN"/>
    <property type="match status" value="1"/>
</dbReference>
<proteinExistence type="predicted"/>
<organism evidence="1 3">
    <name type="scientific">Didymodactylos carnosus</name>
    <dbReference type="NCBI Taxonomy" id="1234261"/>
    <lineage>
        <taxon>Eukaryota</taxon>
        <taxon>Metazoa</taxon>
        <taxon>Spiralia</taxon>
        <taxon>Gnathifera</taxon>
        <taxon>Rotifera</taxon>
        <taxon>Eurotatoria</taxon>
        <taxon>Bdelloidea</taxon>
        <taxon>Philodinida</taxon>
        <taxon>Philodinidae</taxon>
        <taxon>Didymodactylos</taxon>
    </lineage>
</organism>
<dbReference type="Proteomes" id="UP000663829">
    <property type="component" value="Unassembled WGS sequence"/>
</dbReference>
<dbReference type="InterPro" id="IPR056470">
    <property type="entry name" value="BesD/HalB-like"/>
</dbReference>
<comment type="caution">
    <text evidence="1">The sequence shown here is derived from an EMBL/GenBank/DDBJ whole genome shotgun (WGS) entry which is preliminary data.</text>
</comment>
<evidence type="ECO:0000313" key="3">
    <source>
        <dbReference type="Proteomes" id="UP000663829"/>
    </source>
</evidence>
<evidence type="ECO:0000313" key="2">
    <source>
        <dbReference type="EMBL" id="CAF3703801.1"/>
    </source>
</evidence>
<accession>A0A814BC95</accession>
<dbReference type="PANTHER" id="PTHR41677">
    <property type="entry name" value="YALI0B19030P"/>
    <property type="match status" value="1"/>
</dbReference>
<dbReference type="AlphaFoldDB" id="A0A814BC95"/>
<sequence length="376" mass="43811">MANVRHIQYEELQSEEDWQYFVGDVFESADLQYEAFSMVENEPLYDPQIHLKFTEPDFVVLLNNNFQQVKYISTDRNDKYPLAYTAPFRILSDEGYSVLKAIIKREFVNCQGDLRQPNYIQSIGYRSQWIKDFNRCPVVRDYLSKLCGEPLMVTTLKSTYSHTNIGLVDPDKGVDQWHTDSVPFVIIILTCDMTNTVGGELQLIEREKQEASKLISQYNGNVPDEYVKNIEFDGPGSVIFMQGCAVQHRVKPVMAGTEPRITVVNSYMSRNPFAIEKTRYDTFRMEPTTNYEFTLHKSWRAREQLKALLMYNKKWPTKDELIKRLNLVIKELVDCRDLLDGTATDALGYYSTDSKQMRMYDGDYRVEKKVLNLNET</sequence>
<dbReference type="SUPFAM" id="SSF51197">
    <property type="entry name" value="Clavaminate synthase-like"/>
    <property type="match status" value="1"/>
</dbReference>
<dbReference type="OrthoDB" id="10256055at2759"/>
<evidence type="ECO:0000313" key="1">
    <source>
        <dbReference type="EMBL" id="CAF0925001.1"/>
    </source>
</evidence>
<dbReference type="EMBL" id="CAJOBC010001880">
    <property type="protein sequence ID" value="CAF3703801.1"/>
    <property type="molecule type" value="Genomic_DNA"/>
</dbReference>
<name>A0A814BC95_9BILA</name>
<keyword evidence="3" id="KW-1185">Reference proteome</keyword>
<dbReference type="Proteomes" id="UP000681722">
    <property type="component" value="Unassembled WGS sequence"/>
</dbReference>
<dbReference type="EMBL" id="CAJNOQ010001880">
    <property type="protein sequence ID" value="CAF0925001.1"/>
    <property type="molecule type" value="Genomic_DNA"/>
</dbReference>
<evidence type="ECO:0008006" key="4">
    <source>
        <dbReference type="Google" id="ProtNLM"/>
    </source>
</evidence>
<protein>
    <recommendedName>
        <fullName evidence="4">Fe2OG dioxygenase domain-containing protein</fullName>
    </recommendedName>
</protein>
<dbReference type="Pfam" id="PF23169">
    <property type="entry name" value="HalD"/>
    <property type="match status" value="1"/>
</dbReference>